<accession>A0AAV0PDX7</accession>
<dbReference type="PANTHER" id="PTHR33070:SF129">
    <property type="entry name" value="DUF241 DOMAIN PROTEIN"/>
    <property type="match status" value="1"/>
</dbReference>
<organism evidence="1 2">
    <name type="scientific">Linum tenue</name>
    <dbReference type="NCBI Taxonomy" id="586396"/>
    <lineage>
        <taxon>Eukaryota</taxon>
        <taxon>Viridiplantae</taxon>
        <taxon>Streptophyta</taxon>
        <taxon>Embryophyta</taxon>
        <taxon>Tracheophyta</taxon>
        <taxon>Spermatophyta</taxon>
        <taxon>Magnoliopsida</taxon>
        <taxon>eudicotyledons</taxon>
        <taxon>Gunneridae</taxon>
        <taxon>Pentapetalae</taxon>
        <taxon>rosids</taxon>
        <taxon>fabids</taxon>
        <taxon>Malpighiales</taxon>
        <taxon>Linaceae</taxon>
        <taxon>Linum</taxon>
    </lineage>
</organism>
<protein>
    <submittedName>
        <fullName evidence="1">Uncharacterized protein</fullName>
    </submittedName>
</protein>
<gene>
    <name evidence="1" type="ORF">LITE_LOCUS38054</name>
</gene>
<sequence>MAAASFHARSNSLPARSHPLISEIDEQICRLRQSQAASTSSSSSIGHNLNSLQVVYDCVDQLFQLSSTQQALINDQKCFNELLDGSLRLLDLCNTAKDALSQMKESVAELQSAIRRRQGGMEGETRRYLKSRKTVIKAIQKVLKGMENKKSTSSNNVETLSMLKEAESAVVKVLECLLAFISQTSSKPSSWSLFKRVASASRRVAAAEASSENEFAEVDASLKINKSSEEIQLHLKNLQPCIQDLEEGVENLFRRLIKTRVSILNIHNL</sequence>
<proteinExistence type="predicted"/>
<dbReference type="EMBL" id="CAMGYJ010000008">
    <property type="protein sequence ID" value="CAI0469105.1"/>
    <property type="molecule type" value="Genomic_DNA"/>
</dbReference>
<comment type="caution">
    <text evidence="1">The sequence shown here is derived from an EMBL/GenBank/DDBJ whole genome shotgun (WGS) entry which is preliminary data.</text>
</comment>
<evidence type="ECO:0000313" key="1">
    <source>
        <dbReference type="EMBL" id="CAI0469105.1"/>
    </source>
</evidence>
<keyword evidence="2" id="KW-1185">Reference proteome</keyword>
<dbReference type="InterPro" id="IPR004320">
    <property type="entry name" value="BPS1_pln"/>
</dbReference>
<name>A0AAV0PDX7_9ROSI</name>
<dbReference type="GO" id="GO:0048364">
    <property type="term" value="P:root development"/>
    <property type="evidence" value="ECO:0007669"/>
    <property type="project" value="InterPro"/>
</dbReference>
<dbReference type="AlphaFoldDB" id="A0AAV0PDX7"/>
<dbReference type="PANTHER" id="PTHR33070">
    <property type="entry name" value="OS06G0725500 PROTEIN"/>
    <property type="match status" value="1"/>
</dbReference>
<dbReference type="GO" id="GO:0048367">
    <property type="term" value="P:shoot system development"/>
    <property type="evidence" value="ECO:0007669"/>
    <property type="project" value="InterPro"/>
</dbReference>
<dbReference type="Pfam" id="PF03087">
    <property type="entry name" value="BPS1"/>
    <property type="match status" value="1"/>
</dbReference>
<dbReference type="Proteomes" id="UP001154282">
    <property type="component" value="Unassembled WGS sequence"/>
</dbReference>
<evidence type="ECO:0000313" key="2">
    <source>
        <dbReference type="Proteomes" id="UP001154282"/>
    </source>
</evidence>
<reference evidence="1" key="1">
    <citation type="submission" date="2022-08" db="EMBL/GenBank/DDBJ databases">
        <authorList>
            <person name="Gutierrez-Valencia J."/>
        </authorList>
    </citation>
    <scope>NUCLEOTIDE SEQUENCE</scope>
</reference>